<feature type="transmembrane region" description="Helical" evidence="1">
    <location>
        <begin position="12"/>
        <end position="30"/>
    </location>
</feature>
<comment type="caution">
    <text evidence="2">The sequence shown here is derived from an EMBL/GenBank/DDBJ whole genome shotgun (WGS) entry which is preliminary data.</text>
</comment>
<sequence length="261" mass="30096">MIQEILTYFKANPGWSLAITVFTTVLIWLYKEFKVLMEKDNNDKLALLQKQLDLYSSMEAAIAQVIHRPNDAFAVQNFYNKLGKSSSYFTNDIKKIVRDYYLRADTSILRTLMTFIQLECDKLHKEKSKLISSNTSSDVFETVFRLYKPFKPIVLVFVIVFVTIYFLLLSLNQNNILAVIILFIIFISLIISGSVIWGIISLAMEGDLGIYGKYRWSLTIFLIGSPFVMLLDLRLSILSLLIQIVLIVLLARSRKNQLVRL</sequence>
<dbReference type="EMBL" id="JABWCS010000179">
    <property type="protein sequence ID" value="NUU59151.1"/>
    <property type="molecule type" value="Genomic_DNA"/>
</dbReference>
<keyword evidence="1" id="KW-0472">Membrane</keyword>
<evidence type="ECO:0000313" key="2">
    <source>
        <dbReference type="EMBL" id="NUU59151.1"/>
    </source>
</evidence>
<dbReference type="Proteomes" id="UP000564806">
    <property type="component" value="Unassembled WGS sequence"/>
</dbReference>
<accession>A0A850ELZ6</accession>
<organism evidence="2 3">
    <name type="scientific">Paenibacillus agri</name>
    <dbReference type="NCBI Taxonomy" id="2744309"/>
    <lineage>
        <taxon>Bacteria</taxon>
        <taxon>Bacillati</taxon>
        <taxon>Bacillota</taxon>
        <taxon>Bacilli</taxon>
        <taxon>Bacillales</taxon>
        <taxon>Paenibacillaceae</taxon>
        <taxon>Paenibacillus</taxon>
    </lineage>
</organism>
<name>A0A850ELZ6_9BACL</name>
<feature type="transmembrane region" description="Helical" evidence="1">
    <location>
        <begin position="237"/>
        <end position="253"/>
    </location>
</feature>
<keyword evidence="1" id="KW-0812">Transmembrane</keyword>
<gene>
    <name evidence="2" type="ORF">HPT30_01975</name>
</gene>
<keyword evidence="3" id="KW-1185">Reference proteome</keyword>
<feature type="transmembrane region" description="Helical" evidence="1">
    <location>
        <begin position="153"/>
        <end position="171"/>
    </location>
</feature>
<feature type="transmembrane region" description="Helical" evidence="1">
    <location>
        <begin position="177"/>
        <end position="202"/>
    </location>
</feature>
<evidence type="ECO:0000256" key="1">
    <source>
        <dbReference type="SAM" id="Phobius"/>
    </source>
</evidence>
<dbReference type="RefSeq" id="WP_175369852.1">
    <property type="nucleotide sequence ID" value="NZ_JABWCS010000179.1"/>
</dbReference>
<proteinExistence type="predicted"/>
<keyword evidence="1" id="KW-1133">Transmembrane helix</keyword>
<dbReference type="AlphaFoldDB" id="A0A850ELZ6"/>
<protein>
    <submittedName>
        <fullName evidence="2">Uncharacterized protein</fullName>
    </submittedName>
</protein>
<reference evidence="2" key="1">
    <citation type="submission" date="2020-06" db="EMBL/GenBank/DDBJ databases">
        <title>Paenibacillus sp. nov., isolated from soil.</title>
        <authorList>
            <person name="Seo Y.L."/>
        </authorList>
    </citation>
    <scope>NUCLEOTIDE SEQUENCE [LARGE SCALE GENOMIC DNA]</scope>
    <source>
        <strain evidence="2">JW14</strain>
    </source>
</reference>
<evidence type="ECO:0000313" key="3">
    <source>
        <dbReference type="Proteomes" id="UP000564806"/>
    </source>
</evidence>